<evidence type="ECO:0000256" key="1">
    <source>
        <dbReference type="SAM" id="MobiDB-lite"/>
    </source>
</evidence>
<protein>
    <submittedName>
        <fullName evidence="2">Uncharacterized protein</fullName>
    </submittedName>
</protein>
<reference evidence="2 3" key="1">
    <citation type="submission" date="2019-06" db="EMBL/GenBank/DDBJ databases">
        <title>Draft genome sequences of 15 bacterial species constituting the stable defined intestinal microbiota of the GM15 gnotobiotic mouse model.</title>
        <authorList>
            <person name="Elie C."/>
            <person name="Mathieu A."/>
            <person name="Saliou A."/>
            <person name="Darnaud M."/>
            <person name="Leulier F."/>
            <person name="Tamellini A."/>
        </authorList>
    </citation>
    <scope>NUCLEOTIDE SEQUENCE [LARGE SCALE GENOMIC DNA]</scope>
    <source>
        <strain evidence="2 3">JM4-15</strain>
    </source>
</reference>
<evidence type="ECO:0000313" key="2">
    <source>
        <dbReference type="EMBL" id="NDO40761.1"/>
    </source>
</evidence>
<feature type="compositionally biased region" description="Polar residues" evidence="1">
    <location>
        <begin position="1"/>
        <end position="18"/>
    </location>
</feature>
<gene>
    <name evidence="2" type="ORF">FMM72_16365</name>
</gene>
<organism evidence="2 3">
    <name type="scientific">Anaerotruncus colihominis</name>
    <dbReference type="NCBI Taxonomy" id="169435"/>
    <lineage>
        <taxon>Bacteria</taxon>
        <taxon>Bacillati</taxon>
        <taxon>Bacillota</taxon>
        <taxon>Clostridia</taxon>
        <taxon>Eubacteriales</taxon>
        <taxon>Oscillospiraceae</taxon>
        <taxon>Anaerotruncus</taxon>
    </lineage>
</organism>
<accession>A0A845T8W2</accession>
<proteinExistence type="predicted"/>
<dbReference type="AlphaFoldDB" id="A0A845T8W2"/>
<name>A0A845T8W2_9FIRM</name>
<evidence type="ECO:0000313" key="3">
    <source>
        <dbReference type="Proteomes" id="UP000462501"/>
    </source>
</evidence>
<comment type="caution">
    <text evidence="2">The sequence shown here is derived from an EMBL/GenBank/DDBJ whole genome shotgun (WGS) entry which is preliminary data.</text>
</comment>
<dbReference type="EMBL" id="VIQT01000024">
    <property type="protein sequence ID" value="NDO40761.1"/>
    <property type="molecule type" value="Genomic_DNA"/>
</dbReference>
<dbReference type="RefSeq" id="WP_162222021.1">
    <property type="nucleotide sequence ID" value="NZ_JANJZM010000011.1"/>
</dbReference>
<feature type="region of interest" description="Disordered" evidence="1">
    <location>
        <begin position="1"/>
        <end position="28"/>
    </location>
</feature>
<sequence>MSNTIQPGYGTRTYSSPTKAREARQTGTQGSIFMDMAAQASRSRADTFTTGLGGLADMAAMPTSLMMDLAVRSGGQVQAGGTEAVEAPSLETMLKAKYPNIHYHVFDASSGYWRTRNDYPHYLLYQDGDKAKETLENWQPTGANPFYGSIDGRFTAPKEIHALGNVPPGSKAVVIHPKVQERMEQDPAYAQEIFAKIDTWFAFDVARNEAIMPGCTAGMSQAVAIGEDGNICNACSSSPGRITYSKSGSDDEESWWDLRMARHAEFMKLAVEKQIQRHIQASELAASAAAKSQLAAMLNNGNLREIFGSEIAGIPTETVLAITQSQVWGGGAIL</sequence>
<dbReference type="Proteomes" id="UP000462501">
    <property type="component" value="Unassembled WGS sequence"/>
</dbReference>